<keyword evidence="1" id="KW-0175">Coiled coil</keyword>
<feature type="region of interest" description="Disordered" evidence="2">
    <location>
        <begin position="389"/>
        <end position="434"/>
    </location>
</feature>
<dbReference type="AlphaFoldDB" id="A0AAW1WMH0"/>
<protein>
    <recommendedName>
        <fullName evidence="6">Ribosomal protein L34Ae</fullName>
    </recommendedName>
</protein>
<dbReference type="Pfam" id="PF07891">
    <property type="entry name" value="DUF1666"/>
    <property type="match status" value="1"/>
</dbReference>
<comment type="caution">
    <text evidence="4">The sequence shown here is derived from an EMBL/GenBank/DDBJ whole genome shotgun (WGS) entry which is preliminary data.</text>
</comment>
<proteinExistence type="predicted"/>
<dbReference type="EMBL" id="JBEDUW010000006">
    <property type="protein sequence ID" value="KAK9925086.1"/>
    <property type="molecule type" value="Genomic_DNA"/>
</dbReference>
<name>A0AAW1WMH0_RUBAR</name>
<feature type="region of interest" description="Disordered" evidence="2">
    <location>
        <begin position="273"/>
        <end position="330"/>
    </location>
</feature>
<evidence type="ECO:0000313" key="4">
    <source>
        <dbReference type="EMBL" id="KAK9925086.1"/>
    </source>
</evidence>
<sequence>MGSVFRRKMALFSGSFSIYVSSILLTLFRFFSSIFISFDKKETSLVNEACSSIEAAALPQKAESEISKSDDDSEYYDVDDDRQTPEPSFVFKFEYQTEALLKAMETVNAIGDSSAYNREYEFLPEKFSSRRYEFQAEKNVSFYEEESKVASFVVKEASGDDSNCGSIVTENDGVRQLVAEECVHGEEAKVASFVVKEASGDDSNCGSIVTENEGVKQLVTEECVHGEEAKVASFVVKEASGDDSNCGSIVTENEGVKQLVIEECVREEVQIPQDSEKKNVTEASQVDKEEQLENEENNLVDEKDEDFVGLESDTDSDSDSGSICSSPELSLMGQYSGDRFLLERDFGERGELGALEDIDLQNLDMGYEPDGFDEEEDEDIMEQLEELEELTRKDEEHNPKESKPEGSIAKDEKPNDGLENSSGHDLSANDSEDPNTLETLWEHQELIEQLKMELKKVRVSGLPTIFEESESPNMEDLKPWKIDEKYQHGDTMSELHKFYKSYRERMRKFDILNYQKLYAIGFLHSEDTFQTFSSYKSSTPAFKSFLLQNFGLCKPKKNSDSDPMVKFIRELHSELEVVYVGQLCLSWEFLQWQYEKALELWEFDDYGIPSYNEVAEEFQQFQVLMHRFVENERFQGPRVENYVKNRCVMRNLLQIPVIREDSMKEKKKARKKGKDDADAIRSDILVEILQESIRTIWRFIRTDKRASTQNACRKRSRVELEDSLDPKLLVEVQADLQKKERKLKELLRTENCILKRFKKHKDEEEEEEECAEHLYFFCQVDIKLVSRVLNMSSITTDQLVWCRNKLSKIHFVNRKIRVDPSFLLFPC</sequence>
<gene>
    <name evidence="4" type="ORF">M0R45_033427</name>
</gene>
<organism evidence="4 5">
    <name type="scientific">Rubus argutus</name>
    <name type="common">Southern blackberry</name>
    <dbReference type="NCBI Taxonomy" id="59490"/>
    <lineage>
        <taxon>Eukaryota</taxon>
        <taxon>Viridiplantae</taxon>
        <taxon>Streptophyta</taxon>
        <taxon>Embryophyta</taxon>
        <taxon>Tracheophyta</taxon>
        <taxon>Spermatophyta</taxon>
        <taxon>Magnoliopsida</taxon>
        <taxon>eudicotyledons</taxon>
        <taxon>Gunneridae</taxon>
        <taxon>Pentapetalae</taxon>
        <taxon>rosids</taxon>
        <taxon>fabids</taxon>
        <taxon>Rosales</taxon>
        <taxon>Rosaceae</taxon>
        <taxon>Rosoideae</taxon>
        <taxon>Rosoideae incertae sedis</taxon>
        <taxon>Rubus</taxon>
    </lineage>
</organism>
<evidence type="ECO:0000256" key="3">
    <source>
        <dbReference type="SAM" id="Phobius"/>
    </source>
</evidence>
<keyword evidence="3" id="KW-1133">Transmembrane helix</keyword>
<keyword evidence="3" id="KW-0812">Transmembrane</keyword>
<dbReference type="Proteomes" id="UP001457282">
    <property type="component" value="Unassembled WGS sequence"/>
</dbReference>
<evidence type="ECO:0000313" key="5">
    <source>
        <dbReference type="Proteomes" id="UP001457282"/>
    </source>
</evidence>
<feature type="compositionally biased region" description="Basic and acidic residues" evidence="2">
    <location>
        <begin position="273"/>
        <end position="291"/>
    </location>
</feature>
<evidence type="ECO:0000256" key="2">
    <source>
        <dbReference type="SAM" id="MobiDB-lite"/>
    </source>
</evidence>
<feature type="compositionally biased region" description="Basic and acidic residues" evidence="2">
    <location>
        <begin position="389"/>
        <end position="416"/>
    </location>
</feature>
<keyword evidence="3" id="KW-0472">Membrane</keyword>
<feature type="transmembrane region" description="Helical" evidence="3">
    <location>
        <begin position="9"/>
        <end position="31"/>
    </location>
</feature>
<feature type="compositionally biased region" description="Acidic residues" evidence="2">
    <location>
        <begin position="71"/>
        <end position="80"/>
    </location>
</feature>
<accession>A0AAW1WMH0</accession>
<feature type="coiled-coil region" evidence="1">
    <location>
        <begin position="729"/>
        <end position="774"/>
    </location>
</feature>
<reference evidence="4 5" key="1">
    <citation type="journal article" date="2023" name="G3 (Bethesda)">
        <title>A chromosome-length genome assembly and annotation of blackberry (Rubus argutus, cv. 'Hillquist').</title>
        <authorList>
            <person name="Bruna T."/>
            <person name="Aryal R."/>
            <person name="Dudchenko O."/>
            <person name="Sargent D.J."/>
            <person name="Mead D."/>
            <person name="Buti M."/>
            <person name="Cavallini A."/>
            <person name="Hytonen T."/>
            <person name="Andres J."/>
            <person name="Pham M."/>
            <person name="Weisz D."/>
            <person name="Mascagni F."/>
            <person name="Usai G."/>
            <person name="Natali L."/>
            <person name="Bassil N."/>
            <person name="Fernandez G.E."/>
            <person name="Lomsadze A."/>
            <person name="Armour M."/>
            <person name="Olukolu B."/>
            <person name="Poorten T."/>
            <person name="Britton C."/>
            <person name="Davik J."/>
            <person name="Ashrafi H."/>
            <person name="Aiden E.L."/>
            <person name="Borodovsky M."/>
            <person name="Worthington M."/>
        </authorList>
    </citation>
    <scope>NUCLEOTIDE SEQUENCE [LARGE SCALE GENOMIC DNA]</scope>
    <source>
        <strain evidence="4">PI 553951</strain>
    </source>
</reference>
<dbReference type="PANTHER" id="PTHR46741">
    <property type="entry name" value="OS09G0413600 PROTEIN"/>
    <property type="match status" value="1"/>
</dbReference>
<feature type="compositionally biased region" description="Acidic residues" evidence="2">
    <location>
        <begin position="292"/>
        <end position="318"/>
    </location>
</feature>
<evidence type="ECO:0008006" key="6">
    <source>
        <dbReference type="Google" id="ProtNLM"/>
    </source>
</evidence>
<dbReference type="InterPro" id="IPR012870">
    <property type="entry name" value="DUF1666"/>
</dbReference>
<feature type="region of interest" description="Disordered" evidence="2">
    <location>
        <begin position="62"/>
        <end position="83"/>
    </location>
</feature>
<keyword evidence="5" id="KW-1185">Reference proteome</keyword>
<dbReference type="PANTHER" id="PTHR46741:SF2">
    <property type="entry name" value="RIBOSOMAL PROTEIN L34AE"/>
    <property type="match status" value="1"/>
</dbReference>
<evidence type="ECO:0000256" key="1">
    <source>
        <dbReference type="SAM" id="Coils"/>
    </source>
</evidence>